<dbReference type="HAMAP" id="MF_00134_A">
    <property type="entry name" value="IGPS_A"/>
    <property type="match status" value="1"/>
</dbReference>
<evidence type="ECO:0000256" key="5">
    <source>
        <dbReference type="ARBA" id="ARBA00022793"/>
    </source>
</evidence>
<evidence type="ECO:0000259" key="10">
    <source>
        <dbReference type="Pfam" id="PF00218"/>
    </source>
</evidence>
<comment type="catalytic activity">
    <reaction evidence="1 9">
        <text>1-(2-carboxyphenylamino)-1-deoxy-D-ribulose 5-phosphate + H(+) = (1S,2R)-1-C-(indol-3-yl)glycerol 3-phosphate + CO2 + H2O</text>
        <dbReference type="Rhea" id="RHEA:23476"/>
        <dbReference type="ChEBI" id="CHEBI:15377"/>
        <dbReference type="ChEBI" id="CHEBI:15378"/>
        <dbReference type="ChEBI" id="CHEBI:16526"/>
        <dbReference type="ChEBI" id="CHEBI:58613"/>
        <dbReference type="ChEBI" id="CHEBI:58866"/>
        <dbReference type="EC" id="4.1.1.48"/>
    </reaction>
</comment>
<protein>
    <recommendedName>
        <fullName evidence="9">Indole-3-glycerol phosphate synthase</fullName>
        <shortName evidence="9">IGPS</shortName>
        <ecNumber evidence="9">4.1.1.48</ecNumber>
    </recommendedName>
</protein>
<proteinExistence type="inferred from homology"/>
<keyword evidence="12" id="KW-1185">Reference proteome</keyword>
<keyword evidence="8 9" id="KW-0456">Lyase</keyword>
<organism evidence="11 12">
    <name type="scientific">Priestia taiwanensis</name>
    <dbReference type="NCBI Taxonomy" id="1347902"/>
    <lineage>
        <taxon>Bacteria</taxon>
        <taxon>Bacillati</taxon>
        <taxon>Bacillota</taxon>
        <taxon>Bacilli</taxon>
        <taxon>Bacillales</taxon>
        <taxon>Bacillaceae</taxon>
        <taxon>Priestia</taxon>
    </lineage>
</organism>
<dbReference type="GO" id="GO:0000162">
    <property type="term" value="P:L-tryptophan biosynthetic process"/>
    <property type="evidence" value="ECO:0007669"/>
    <property type="project" value="UniProtKB-UniRule"/>
</dbReference>
<dbReference type="InterPro" id="IPR013798">
    <property type="entry name" value="Indole-3-glycerol_P_synth_dom"/>
</dbReference>
<dbReference type="GO" id="GO:0004640">
    <property type="term" value="F:phosphoribosylanthranilate isomerase activity"/>
    <property type="evidence" value="ECO:0007669"/>
    <property type="project" value="TreeGrafter"/>
</dbReference>
<reference evidence="11" key="2">
    <citation type="submission" date="2020-09" db="EMBL/GenBank/DDBJ databases">
        <authorList>
            <person name="Sun Q."/>
            <person name="Zhou Y."/>
        </authorList>
    </citation>
    <scope>NUCLEOTIDE SEQUENCE</scope>
    <source>
        <strain evidence="11">CGMCC 1.12698</strain>
    </source>
</reference>
<dbReference type="Gene3D" id="3.20.20.70">
    <property type="entry name" value="Aldolase class I"/>
    <property type="match status" value="1"/>
</dbReference>
<accession>A0A917AXE1</accession>
<dbReference type="InterPro" id="IPR013785">
    <property type="entry name" value="Aldolase_TIM"/>
</dbReference>
<feature type="domain" description="Indole-3-glycerol phosphate synthase" evidence="10">
    <location>
        <begin position="12"/>
        <end position="240"/>
    </location>
</feature>
<dbReference type="AlphaFoldDB" id="A0A917AXE1"/>
<evidence type="ECO:0000256" key="9">
    <source>
        <dbReference type="HAMAP-Rule" id="MF_00134"/>
    </source>
</evidence>
<dbReference type="InterPro" id="IPR011060">
    <property type="entry name" value="RibuloseP-bd_barrel"/>
</dbReference>
<evidence type="ECO:0000256" key="3">
    <source>
        <dbReference type="ARBA" id="ARBA00008737"/>
    </source>
</evidence>
<dbReference type="PANTHER" id="PTHR22854">
    <property type="entry name" value="TRYPTOPHAN BIOSYNTHESIS PROTEIN"/>
    <property type="match status" value="1"/>
</dbReference>
<keyword evidence="4 9" id="KW-0028">Amino-acid biosynthesis</keyword>
<dbReference type="PROSITE" id="PS00614">
    <property type="entry name" value="IGPS"/>
    <property type="match status" value="1"/>
</dbReference>
<comment type="similarity">
    <text evidence="3 9">Belongs to the TrpC family.</text>
</comment>
<comment type="pathway">
    <text evidence="2 9">Amino-acid biosynthesis; L-tryptophan biosynthesis; L-tryptophan from chorismate: step 4/5.</text>
</comment>
<dbReference type="Proteomes" id="UP000605259">
    <property type="component" value="Unassembled WGS sequence"/>
</dbReference>
<dbReference type="GO" id="GO:0004425">
    <property type="term" value="F:indole-3-glycerol-phosphate synthase activity"/>
    <property type="evidence" value="ECO:0007669"/>
    <property type="project" value="UniProtKB-UniRule"/>
</dbReference>
<dbReference type="EC" id="4.1.1.48" evidence="9"/>
<dbReference type="NCBIfam" id="NF001377">
    <property type="entry name" value="PRK00278.2-4"/>
    <property type="match status" value="1"/>
</dbReference>
<dbReference type="Pfam" id="PF00218">
    <property type="entry name" value="IGPS"/>
    <property type="match status" value="1"/>
</dbReference>
<dbReference type="RefSeq" id="WP_205181488.1">
    <property type="nucleotide sequence ID" value="NZ_BMFK01000002.1"/>
</dbReference>
<comment type="caution">
    <text evidence="11">The sequence shown here is derived from an EMBL/GenBank/DDBJ whole genome shotgun (WGS) entry which is preliminary data.</text>
</comment>
<evidence type="ECO:0000256" key="7">
    <source>
        <dbReference type="ARBA" id="ARBA00023141"/>
    </source>
</evidence>
<dbReference type="InterPro" id="IPR001468">
    <property type="entry name" value="Indole-3-GlycerolPSynthase_CS"/>
</dbReference>
<keyword evidence="6 9" id="KW-0822">Tryptophan biosynthesis</keyword>
<keyword evidence="5 9" id="KW-0210">Decarboxylase</keyword>
<dbReference type="InterPro" id="IPR045186">
    <property type="entry name" value="Indole-3-glycerol_P_synth"/>
</dbReference>
<sequence>MLTKILTQKQREIEEMKRQKHSFLEKIRNHSSLAIISEIKRASPSKGDINIGINIIEQAKQYEAYGASAISVLTDEVFFKGSYEDLRQVRECVDVPILCKEFIVDEIQIYKAKSVGADIILLIVAALTKERLQQLYKCAVSLGLEVLVEVHDEEELDIALSIRPDLIGINNRNLKTFEVSLETTERLAEKAKAHGVFVISESGIRTKEDVLRLHKARVDGMLIGETFMRAENVEEMFNELQVQR</sequence>
<evidence type="ECO:0000313" key="11">
    <source>
        <dbReference type="EMBL" id="GGE77833.1"/>
    </source>
</evidence>
<evidence type="ECO:0000313" key="12">
    <source>
        <dbReference type="Proteomes" id="UP000605259"/>
    </source>
</evidence>
<dbReference type="FunFam" id="3.20.20.70:FF:000024">
    <property type="entry name" value="Indole-3-glycerol phosphate synthase"/>
    <property type="match status" value="1"/>
</dbReference>
<name>A0A917AXE1_9BACI</name>
<dbReference type="PANTHER" id="PTHR22854:SF2">
    <property type="entry name" value="INDOLE-3-GLYCEROL-PHOSPHATE SYNTHASE"/>
    <property type="match status" value="1"/>
</dbReference>
<dbReference type="SUPFAM" id="SSF51366">
    <property type="entry name" value="Ribulose-phoshate binding barrel"/>
    <property type="match status" value="1"/>
</dbReference>
<evidence type="ECO:0000256" key="2">
    <source>
        <dbReference type="ARBA" id="ARBA00004696"/>
    </source>
</evidence>
<dbReference type="HAMAP" id="MF_00134_B">
    <property type="entry name" value="IGPS_B"/>
    <property type="match status" value="1"/>
</dbReference>
<evidence type="ECO:0000256" key="6">
    <source>
        <dbReference type="ARBA" id="ARBA00022822"/>
    </source>
</evidence>
<evidence type="ECO:0000256" key="8">
    <source>
        <dbReference type="ARBA" id="ARBA00023239"/>
    </source>
</evidence>
<evidence type="ECO:0000256" key="4">
    <source>
        <dbReference type="ARBA" id="ARBA00022605"/>
    </source>
</evidence>
<reference evidence="11" key="1">
    <citation type="journal article" date="2014" name="Int. J. Syst. Evol. Microbiol.">
        <title>Complete genome sequence of Corynebacterium casei LMG S-19264T (=DSM 44701T), isolated from a smear-ripened cheese.</title>
        <authorList>
            <consortium name="US DOE Joint Genome Institute (JGI-PGF)"/>
            <person name="Walter F."/>
            <person name="Albersmeier A."/>
            <person name="Kalinowski J."/>
            <person name="Ruckert C."/>
        </authorList>
    </citation>
    <scope>NUCLEOTIDE SEQUENCE</scope>
    <source>
        <strain evidence="11">CGMCC 1.12698</strain>
    </source>
</reference>
<gene>
    <name evidence="9 11" type="primary">trpC</name>
    <name evidence="11" type="ORF">GCM10007140_29370</name>
</gene>
<dbReference type="EMBL" id="BMFK01000002">
    <property type="protein sequence ID" value="GGE77833.1"/>
    <property type="molecule type" value="Genomic_DNA"/>
</dbReference>
<dbReference type="CDD" id="cd00331">
    <property type="entry name" value="IGPS"/>
    <property type="match status" value="1"/>
</dbReference>
<keyword evidence="7 9" id="KW-0057">Aromatic amino acid biosynthesis</keyword>
<evidence type="ECO:0000256" key="1">
    <source>
        <dbReference type="ARBA" id="ARBA00001633"/>
    </source>
</evidence>
<dbReference type="NCBIfam" id="NF001371">
    <property type="entry name" value="PRK00278.1-3"/>
    <property type="match status" value="1"/>
</dbReference>